<proteinExistence type="predicted"/>
<evidence type="ECO:0000256" key="2">
    <source>
        <dbReference type="ARBA" id="ARBA00022803"/>
    </source>
</evidence>
<dbReference type="InterPro" id="IPR051012">
    <property type="entry name" value="CellSynth/LPSAsmb/PSIAsmb"/>
</dbReference>
<dbReference type="InterPro" id="IPR011990">
    <property type="entry name" value="TPR-like_helical_dom_sf"/>
</dbReference>
<dbReference type="Pfam" id="PF13181">
    <property type="entry name" value="TPR_8"/>
    <property type="match status" value="1"/>
</dbReference>
<keyword evidence="1" id="KW-0677">Repeat</keyword>
<evidence type="ECO:0000313" key="4">
    <source>
        <dbReference type="EMBL" id="EOT83660.1"/>
    </source>
</evidence>
<evidence type="ECO:0000256" key="3">
    <source>
        <dbReference type="PROSITE-ProRule" id="PRU00339"/>
    </source>
</evidence>
<gene>
    <name evidence="4" type="ORF">I573_01385</name>
</gene>
<evidence type="ECO:0000313" key="5">
    <source>
        <dbReference type="Proteomes" id="UP000015961"/>
    </source>
</evidence>
<reference evidence="4 5" key="1">
    <citation type="submission" date="2013-03" db="EMBL/GenBank/DDBJ databases">
        <title>The Genome Sequence of Enterococcus sulfureus ATCC_49903 (PacBio/Illumina hybrid assembly).</title>
        <authorList>
            <consortium name="The Broad Institute Genomics Platform"/>
            <consortium name="The Broad Institute Genome Sequencing Center for Infectious Disease"/>
            <person name="Earl A."/>
            <person name="Russ C."/>
            <person name="Gilmore M."/>
            <person name="Surin D."/>
            <person name="Walker B."/>
            <person name="Young S."/>
            <person name="Zeng Q."/>
            <person name="Gargeya S."/>
            <person name="Fitzgerald M."/>
            <person name="Haas B."/>
            <person name="Abouelleil A."/>
            <person name="Allen A.W."/>
            <person name="Alvarado L."/>
            <person name="Arachchi H.M."/>
            <person name="Berlin A.M."/>
            <person name="Chapman S.B."/>
            <person name="Gainer-Dewar J."/>
            <person name="Goldberg J."/>
            <person name="Griggs A."/>
            <person name="Gujja S."/>
            <person name="Hansen M."/>
            <person name="Howarth C."/>
            <person name="Imamovic A."/>
            <person name="Ireland A."/>
            <person name="Larimer J."/>
            <person name="McCowan C."/>
            <person name="Murphy C."/>
            <person name="Pearson M."/>
            <person name="Poon T.W."/>
            <person name="Priest M."/>
            <person name="Roberts A."/>
            <person name="Saif S."/>
            <person name="Shea T."/>
            <person name="Sisk P."/>
            <person name="Sykes S."/>
            <person name="Wortman J."/>
            <person name="Nusbaum C."/>
            <person name="Birren B."/>
        </authorList>
    </citation>
    <scope>NUCLEOTIDE SEQUENCE [LARGE SCALE GENOMIC DNA]</scope>
    <source>
        <strain evidence="4 5">ATCC 49903</strain>
    </source>
</reference>
<sequence>MSESEKMLQALQQEDLAQAQLAFQQALRTDDEETLAGLGEELLQLGFLEEVNEIFQVLLKKNPKQVGYYLPLAEVAIENNEIETAFEALESIPKTSEFYAQALLITADLYQVLGIPEVSEAKLKEALEYVDEQSVILFALAELYFTTDRYQEAYEYYQKVDAKHFDLPSVSLIERQGVALSMMGQFEEAVLLLEQALEEEETDDRLFQLAFVYLQIEEHEKAIHYLQKLRVLNPQYEALYLFLAETLQKEELLQEAQEVVEEGINENPYRVELYHFASENAYRLNEVKKAEQFLIDALEIGERMDDTLLILSNLYIDEGFYEEALDAIRQMENQDQPFALWNRAKASYELEEFAEAAKYYALANEQLHHEIDFMKEYGLFLREEGQLEEAIQLLTHYVAHEPGDLEVQSILDDLAER</sequence>
<dbReference type="OrthoDB" id="2080803at2"/>
<dbReference type="STRING" id="1140003.OMY_01295"/>
<dbReference type="AlphaFoldDB" id="S0L193"/>
<dbReference type="RefSeq" id="WP_016185746.1">
    <property type="nucleotide sequence ID" value="NZ_ASWO01000005.1"/>
</dbReference>
<keyword evidence="5" id="KW-1185">Reference proteome</keyword>
<accession>S0L193</accession>
<dbReference type="PATRIC" id="fig|1140003.3.peg.1251"/>
<dbReference type="PANTHER" id="PTHR45586:SF15">
    <property type="entry name" value="TPR REPEAT-CONTAINING PROTEIN YPIA"/>
    <property type="match status" value="1"/>
</dbReference>
<dbReference type="Proteomes" id="UP000015961">
    <property type="component" value="Unassembled WGS sequence"/>
</dbReference>
<dbReference type="EMBL" id="ASWO01000005">
    <property type="protein sequence ID" value="EOT83660.1"/>
    <property type="molecule type" value="Genomic_DNA"/>
</dbReference>
<dbReference type="Gene3D" id="1.25.40.10">
    <property type="entry name" value="Tetratricopeptide repeat domain"/>
    <property type="match status" value="2"/>
</dbReference>
<name>S0L193_9ENTE</name>
<evidence type="ECO:0000256" key="1">
    <source>
        <dbReference type="ARBA" id="ARBA00022737"/>
    </source>
</evidence>
<keyword evidence="2 3" id="KW-0802">TPR repeat</keyword>
<dbReference type="SUPFAM" id="SSF48452">
    <property type="entry name" value="TPR-like"/>
    <property type="match status" value="3"/>
</dbReference>
<dbReference type="InterPro" id="IPR019734">
    <property type="entry name" value="TPR_rpt"/>
</dbReference>
<dbReference type="PANTHER" id="PTHR45586">
    <property type="entry name" value="TPR REPEAT-CONTAINING PROTEIN PA4667"/>
    <property type="match status" value="1"/>
</dbReference>
<dbReference type="PROSITE" id="PS50005">
    <property type="entry name" value="TPR"/>
    <property type="match status" value="1"/>
</dbReference>
<protein>
    <submittedName>
        <fullName evidence="4">Uncharacterized protein</fullName>
    </submittedName>
</protein>
<comment type="caution">
    <text evidence="4">The sequence shown here is derived from an EMBL/GenBank/DDBJ whole genome shotgun (WGS) entry which is preliminary data.</text>
</comment>
<dbReference type="SMART" id="SM00028">
    <property type="entry name" value="TPR"/>
    <property type="match status" value="5"/>
</dbReference>
<dbReference type="eggNOG" id="COG0457">
    <property type="taxonomic scope" value="Bacteria"/>
</dbReference>
<organism evidence="4 5">
    <name type="scientific">Enterococcus sulfureus ATCC 49903</name>
    <dbReference type="NCBI Taxonomy" id="1140003"/>
    <lineage>
        <taxon>Bacteria</taxon>
        <taxon>Bacillati</taxon>
        <taxon>Bacillota</taxon>
        <taxon>Bacilli</taxon>
        <taxon>Lactobacillales</taxon>
        <taxon>Enterococcaceae</taxon>
        <taxon>Enterococcus</taxon>
    </lineage>
</organism>
<feature type="repeat" description="TPR" evidence="3">
    <location>
        <begin position="203"/>
        <end position="236"/>
    </location>
</feature>